<dbReference type="AlphaFoldDB" id="A0A641AJE6"/>
<dbReference type="NCBIfam" id="TIGR03847">
    <property type="entry name" value="conserved hypothetical protein"/>
    <property type="match status" value="1"/>
</dbReference>
<organism evidence="1 2">
    <name type="scientific">Aeromicrobium fastidiosum</name>
    <dbReference type="NCBI Taxonomy" id="52699"/>
    <lineage>
        <taxon>Bacteria</taxon>
        <taxon>Bacillati</taxon>
        <taxon>Actinomycetota</taxon>
        <taxon>Actinomycetes</taxon>
        <taxon>Propionibacteriales</taxon>
        <taxon>Nocardioidaceae</taxon>
        <taxon>Aeromicrobium</taxon>
    </lineage>
</organism>
<dbReference type="OrthoDB" id="156387at2"/>
<dbReference type="Proteomes" id="UP001515100">
    <property type="component" value="Unassembled WGS sequence"/>
</dbReference>
<dbReference type="Pfam" id="PF11290">
    <property type="entry name" value="DUF3090"/>
    <property type="match status" value="1"/>
</dbReference>
<dbReference type="EMBL" id="SDPP02000005">
    <property type="protein sequence ID" value="KAA1373673.1"/>
    <property type="molecule type" value="Genomic_DNA"/>
</dbReference>
<keyword evidence="2" id="KW-1185">Reference proteome</keyword>
<proteinExistence type="predicted"/>
<protein>
    <submittedName>
        <fullName evidence="1">DUF3090 domain-containing protein</fullName>
    </submittedName>
</protein>
<evidence type="ECO:0000313" key="2">
    <source>
        <dbReference type="Proteomes" id="UP001515100"/>
    </source>
</evidence>
<evidence type="ECO:0000313" key="1">
    <source>
        <dbReference type="EMBL" id="KAA1373673.1"/>
    </source>
</evidence>
<dbReference type="RefSeq" id="WP_129185066.1">
    <property type="nucleotide sequence ID" value="NZ_JAGIOG010000001.1"/>
</dbReference>
<gene>
    <name evidence="1" type="ORF">ESP62_017105</name>
</gene>
<name>A0A641AJE6_9ACTN</name>
<dbReference type="InterPro" id="IPR021441">
    <property type="entry name" value="DUF3090"/>
</dbReference>
<comment type="caution">
    <text evidence="1">The sequence shown here is derived from an EMBL/GenBank/DDBJ whole genome shotgun (WGS) entry which is preliminary data.</text>
</comment>
<sequence length="192" mass="20985">MPPTVHGFDWPDRVVVGTVGQPGARTFYLQAQQGSQLVSVALEKEQTVALSERIEEVLDELMAEEGNPYSVPALTPEGLVDNEPLAQPVEEQFRAGAMSLGWDPATLQIVIDVYPILVVDLDVDELAAEQEVEIEVEIEPEEVVRIRIPVGTARAFAKRTREVAGAGRPICPLCSVPMDGDDHVCELPEGFR</sequence>
<accession>A0A641AJE6</accession>
<reference evidence="1" key="1">
    <citation type="submission" date="2019-09" db="EMBL/GenBank/DDBJ databases">
        <authorList>
            <person name="Li J."/>
        </authorList>
    </citation>
    <scope>NUCLEOTIDE SEQUENCE [LARGE SCALE GENOMIC DNA]</scope>
    <source>
        <strain evidence="1">NRBC 14897</strain>
    </source>
</reference>